<organism evidence="14 15">
    <name type="scientific">Paenalcaligenes hominis</name>
    <dbReference type="NCBI Taxonomy" id="643674"/>
    <lineage>
        <taxon>Bacteria</taxon>
        <taxon>Pseudomonadati</taxon>
        <taxon>Pseudomonadota</taxon>
        <taxon>Betaproteobacteria</taxon>
        <taxon>Burkholderiales</taxon>
        <taxon>Alcaligenaceae</taxon>
        <taxon>Paenalcaligenes</taxon>
    </lineage>
</organism>
<dbReference type="STRING" id="643674.PAEH1_07445"/>
<dbReference type="EC" id="2.4.99.23" evidence="10"/>
<dbReference type="Proteomes" id="UP000189369">
    <property type="component" value="Chromosome"/>
</dbReference>
<evidence type="ECO:0000256" key="9">
    <source>
        <dbReference type="ARBA" id="ARBA00043995"/>
    </source>
</evidence>
<dbReference type="Gene3D" id="3.40.50.2000">
    <property type="entry name" value="Glycogen Phosphorylase B"/>
    <property type="match status" value="2"/>
</dbReference>
<evidence type="ECO:0000256" key="12">
    <source>
        <dbReference type="ARBA" id="ARBA00044330"/>
    </source>
</evidence>
<evidence type="ECO:0000256" key="3">
    <source>
        <dbReference type="ARBA" id="ARBA00022475"/>
    </source>
</evidence>
<dbReference type="InterPro" id="IPR011908">
    <property type="entry name" value="LipoPS_heptosylTferase-I"/>
</dbReference>
<keyword evidence="4" id="KW-0997">Cell inner membrane</keyword>
<keyword evidence="3" id="KW-1003">Cell membrane</keyword>
<dbReference type="InterPro" id="IPR002201">
    <property type="entry name" value="Glyco_trans_9"/>
</dbReference>
<comment type="subcellular location">
    <subcellularLocation>
        <location evidence="1">Cell inner membrane</location>
        <topology evidence="1">Peripheral membrane protein</topology>
        <orientation evidence="1">Cytoplasmic side</orientation>
    </subcellularLocation>
</comment>
<dbReference type="CDD" id="cd03789">
    <property type="entry name" value="GT9_LPS_heptosyltransferase"/>
    <property type="match status" value="1"/>
</dbReference>
<dbReference type="SUPFAM" id="SSF53756">
    <property type="entry name" value="UDP-Glycosyltransferase/glycogen phosphorylase"/>
    <property type="match status" value="1"/>
</dbReference>
<dbReference type="KEGG" id="phn:PAEH1_07445"/>
<evidence type="ECO:0000256" key="6">
    <source>
        <dbReference type="ARBA" id="ARBA00022679"/>
    </source>
</evidence>
<dbReference type="GO" id="GO:0005829">
    <property type="term" value="C:cytosol"/>
    <property type="evidence" value="ECO:0007669"/>
    <property type="project" value="TreeGrafter"/>
</dbReference>
<evidence type="ECO:0000313" key="14">
    <source>
        <dbReference type="EMBL" id="AQS51431.1"/>
    </source>
</evidence>
<dbReference type="PANTHER" id="PTHR30160:SF19">
    <property type="entry name" value="LIPOPOLYSACCHARIDE HEPTOSYLTRANSFERASE 1"/>
    <property type="match status" value="1"/>
</dbReference>
<evidence type="ECO:0000256" key="7">
    <source>
        <dbReference type="ARBA" id="ARBA00022985"/>
    </source>
</evidence>
<proteinExistence type="inferred from homology"/>
<keyword evidence="8" id="KW-0472">Membrane</keyword>
<protein>
    <recommendedName>
        <fullName evidence="11">Lipopolysaccharide heptosyltransferase 1</fullName>
        <ecNumber evidence="10">2.4.99.23</ecNumber>
    </recommendedName>
    <alternativeName>
        <fullName evidence="12">ADP-heptose:lipopolysaccharide heptosyltransferase I</fullName>
    </alternativeName>
</protein>
<dbReference type="GO" id="GO:0008713">
    <property type="term" value="F:ADP-heptose-lipopolysaccharide heptosyltransferase activity"/>
    <property type="evidence" value="ECO:0007669"/>
    <property type="project" value="TreeGrafter"/>
</dbReference>
<comment type="similarity">
    <text evidence="9">Belongs to the glycosyltransferase 9 family.</text>
</comment>
<comment type="catalytic activity">
    <reaction evidence="13">
        <text>an alpha-Kdo-(2-&gt;4)-alpha-Kdo-(2-&gt;6)-lipid A + ADP-L-glycero-beta-D-manno-heptose = an L-alpha-D-Hep-(1-&gt;5)-[alpha-Kdo-(2-&gt;4)]-alpha-Kdo-(2-&gt;6)-lipid A + ADP + H(+)</text>
        <dbReference type="Rhea" id="RHEA:74067"/>
        <dbReference type="ChEBI" id="CHEBI:15378"/>
        <dbReference type="ChEBI" id="CHEBI:61506"/>
        <dbReference type="ChEBI" id="CHEBI:176431"/>
        <dbReference type="ChEBI" id="CHEBI:193068"/>
        <dbReference type="ChEBI" id="CHEBI:456216"/>
        <dbReference type="EC" id="2.4.99.23"/>
    </reaction>
</comment>
<accession>A0A1U9K088</accession>
<dbReference type="OrthoDB" id="9767552at2"/>
<evidence type="ECO:0000256" key="1">
    <source>
        <dbReference type="ARBA" id="ARBA00004515"/>
    </source>
</evidence>
<evidence type="ECO:0000256" key="11">
    <source>
        <dbReference type="ARBA" id="ARBA00044190"/>
    </source>
</evidence>
<dbReference type="AlphaFoldDB" id="A0A1U9K088"/>
<evidence type="ECO:0000256" key="10">
    <source>
        <dbReference type="ARBA" id="ARBA00044041"/>
    </source>
</evidence>
<dbReference type="Pfam" id="PF01075">
    <property type="entry name" value="Glyco_transf_9"/>
    <property type="match status" value="1"/>
</dbReference>
<sequence length="318" mass="35667">MSKKILIVRTSSLGDLVHMLPAITDIKTRFPDAQIDWVVEESFAQIPAWHPAIHEVIPVAHRRWRKQWWSAQSKKERHAFKERLTQTQYDVVLDMQALLKTAWITRLAKGVKHGLDWKSAREPLCSLFYDVKHRVEFWQPAITRQRLLASLAFDYPCTGAPNYGLQGITQAVAVEPVAMIMPSASRDDKLWPETSWHQVFDFLQKSGLGLRLLAGNEHEAERARQLVIGRENAVVLPRMGLTEVAHELAKARIMVGLDSGLTHLSAALERPTIGIYKASTPVRTPLISSAYTASLGDRGQEPSAEVVLSAIQQAFSLG</sequence>
<evidence type="ECO:0000256" key="5">
    <source>
        <dbReference type="ARBA" id="ARBA00022676"/>
    </source>
</evidence>
<evidence type="ECO:0000256" key="13">
    <source>
        <dbReference type="ARBA" id="ARBA00049201"/>
    </source>
</evidence>
<keyword evidence="5" id="KW-0328">Glycosyltransferase</keyword>
<evidence type="ECO:0000256" key="2">
    <source>
        <dbReference type="ARBA" id="ARBA00004713"/>
    </source>
</evidence>
<evidence type="ECO:0000256" key="8">
    <source>
        <dbReference type="ARBA" id="ARBA00023136"/>
    </source>
</evidence>
<keyword evidence="6 14" id="KW-0808">Transferase</keyword>
<dbReference type="PANTHER" id="PTHR30160">
    <property type="entry name" value="TETRAACYLDISACCHARIDE 4'-KINASE-RELATED"/>
    <property type="match status" value="1"/>
</dbReference>
<name>A0A1U9K088_9BURK</name>
<dbReference type="NCBIfam" id="TIGR02193">
    <property type="entry name" value="heptsyl_trn_I"/>
    <property type="match status" value="1"/>
</dbReference>
<keyword evidence="7" id="KW-0448">Lipopolysaccharide biosynthesis</keyword>
<comment type="pathway">
    <text evidence="2">Bacterial outer membrane biogenesis; LPS core biosynthesis.</text>
</comment>
<evidence type="ECO:0000313" key="15">
    <source>
        <dbReference type="Proteomes" id="UP000189369"/>
    </source>
</evidence>
<gene>
    <name evidence="14" type="ORF">PAEH1_07445</name>
</gene>
<dbReference type="GO" id="GO:0009244">
    <property type="term" value="P:lipopolysaccharide core region biosynthetic process"/>
    <property type="evidence" value="ECO:0007669"/>
    <property type="project" value="InterPro"/>
</dbReference>
<evidence type="ECO:0000256" key="4">
    <source>
        <dbReference type="ARBA" id="ARBA00022519"/>
    </source>
</evidence>
<dbReference type="InterPro" id="IPR051199">
    <property type="entry name" value="LPS_LOS_Heptosyltrfase"/>
</dbReference>
<reference evidence="14 15" key="1">
    <citation type="submission" date="2017-01" db="EMBL/GenBank/DDBJ databases">
        <title>Complete Genome Sequence of Paenalcaligenes hominis, Isolated from a paraplegic Patient with neurogenic bladder.</title>
        <authorList>
            <person name="Mukhopadhyay R."/>
            <person name="Joaquin J."/>
            <person name="Hogue R."/>
            <person name="Kilaru A."/>
            <person name="Jospin G."/>
            <person name="Mars K."/>
            <person name="Eisen J.A."/>
            <person name="Chaturvedi V."/>
        </authorList>
    </citation>
    <scope>NUCLEOTIDE SEQUENCE [LARGE SCALE GENOMIC DNA]</scope>
    <source>
        <strain evidence="14 15">15S00501</strain>
    </source>
</reference>
<dbReference type="EMBL" id="CP019697">
    <property type="protein sequence ID" value="AQS51431.1"/>
    <property type="molecule type" value="Genomic_DNA"/>
</dbReference>
<dbReference type="GO" id="GO:0005886">
    <property type="term" value="C:plasma membrane"/>
    <property type="evidence" value="ECO:0007669"/>
    <property type="project" value="UniProtKB-SubCell"/>
</dbReference>